<accession>A0A8S1BP95</accession>
<gene>
    <name evidence="1" type="ORF">APLA_LOCUS18360</name>
</gene>
<organism evidence="1 2">
    <name type="scientific">Arctia plantaginis</name>
    <name type="common">Wood tiger moth</name>
    <name type="synonym">Phalaena plantaginis</name>
    <dbReference type="NCBI Taxonomy" id="874455"/>
    <lineage>
        <taxon>Eukaryota</taxon>
        <taxon>Metazoa</taxon>
        <taxon>Ecdysozoa</taxon>
        <taxon>Arthropoda</taxon>
        <taxon>Hexapoda</taxon>
        <taxon>Insecta</taxon>
        <taxon>Pterygota</taxon>
        <taxon>Neoptera</taxon>
        <taxon>Endopterygota</taxon>
        <taxon>Lepidoptera</taxon>
        <taxon>Glossata</taxon>
        <taxon>Ditrysia</taxon>
        <taxon>Noctuoidea</taxon>
        <taxon>Erebidae</taxon>
        <taxon>Arctiinae</taxon>
        <taxon>Arctia</taxon>
    </lineage>
</organism>
<dbReference type="Proteomes" id="UP000494106">
    <property type="component" value="Unassembled WGS sequence"/>
</dbReference>
<comment type="caution">
    <text evidence="1">The sequence shown here is derived from an EMBL/GenBank/DDBJ whole genome shotgun (WGS) entry which is preliminary data.</text>
</comment>
<dbReference type="OrthoDB" id="7489343at2759"/>
<keyword evidence="2" id="KW-1185">Reference proteome</keyword>
<sequence length="119" mass="13761">MPALMQSKLKLDIAILFAKYEMQMQDNINITPFNSPSTNLSTADSISYKYSSEDSMLQDVEDLQGLPWYELSSRDMDELLHDTKHVKSNEENQDQNTSEFSELRRCYEEAAEVINNVNE</sequence>
<dbReference type="AlphaFoldDB" id="A0A8S1BP95"/>
<proteinExistence type="predicted"/>
<reference evidence="1 2" key="1">
    <citation type="submission" date="2020-04" db="EMBL/GenBank/DDBJ databases">
        <authorList>
            <person name="Wallbank WR R."/>
            <person name="Pardo Diaz C."/>
            <person name="Kozak K."/>
            <person name="Martin S."/>
            <person name="Jiggins C."/>
            <person name="Moest M."/>
            <person name="Warren A I."/>
            <person name="Byers J.R.P. K."/>
            <person name="Montejo-Kovacevich G."/>
            <person name="Yen C E."/>
        </authorList>
    </citation>
    <scope>NUCLEOTIDE SEQUENCE [LARGE SCALE GENOMIC DNA]</scope>
</reference>
<evidence type="ECO:0000313" key="1">
    <source>
        <dbReference type="EMBL" id="CAB3262376.1"/>
    </source>
</evidence>
<dbReference type="EMBL" id="CADEBC010000958">
    <property type="protein sequence ID" value="CAB3262376.1"/>
    <property type="molecule type" value="Genomic_DNA"/>
</dbReference>
<protein>
    <submittedName>
        <fullName evidence="1">Uncharacterized protein</fullName>
    </submittedName>
</protein>
<name>A0A8S1BP95_ARCPL</name>
<evidence type="ECO:0000313" key="2">
    <source>
        <dbReference type="Proteomes" id="UP000494106"/>
    </source>
</evidence>